<dbReference type="FunFam" id="3.40.50.300:FF:000032">
    <property type="entry name" value="Export ABC transporter ATP-binding protein"/>
    <property type="match status" value="1"/>
</dbReference>
<dbReference type="Proteomes" id="UP000181909">
    <property type="component" value="Unassembled WGS sequence"/>
</dbReference>
<dbReference type="STRING" id="1893.SAMN02787144_1016156"/>
<dbReference type="PROSITE" id="PS50893">
    <property type="entry name" value="ABC_TRANSPORTER_2"/>
    <property type="match status" value="1"/>
</dbReference>
<dbReference type="GO" id="GO:0005524">
    <property type="term" value="F:ATP binding"/>
    <property type="evidence" value="ECO:0007669"/>
    <property type="project" value="UniProtKB-KW"/>
</dbReference>
<dbReference type="SUPFAM" id="SSF52540">
    <property type="entry name" value="P-loop containing nucleoside triphosphate hydrolases"/>
    <property type="match status" value="1"/>
</dbReference>
<keyword evidence="3 6" id="KW-0067">ATP-binding</keyword>
<organism evidence="6 7">
    <name type="scientific">Streptomyces atratus</name>
    <dbReference type="NCBI Taxonomy" id="1893"/>
    <lineage>
        <taxon>Bacteria</taxon>
        <taxon>Bacillati</taxon>
        <taxon>Actinomycetota</taxon>
        <taxon>Actinomycetes</taxon>
        <taxon>Kitasatosporales</taxon>
        <taxon>Streptomycetaceae</taxon>
        <taxon>Streptomyces</taxon>
    </lineage>
</organism>
<evidence type="ECO:0000256" key="1">
    <source>
        <dbReference type="ARBA" id="ARBA00022448"/>
    </source>
</evidence>
<name>A0A1K2E284_STRAR</name>
<gene>
    <name evidence="6" type="ORF">SAMN02787144_1016156</name>
</gene>
<dbReference type="InterPro" id="IPR017871">
    <property type="entry name" value="ABC_transporter-like_CS"/>
</dbReference>
<protein>
    <submittedName>
        <fullName evidence="6">Putative ABC transport system ATP-binding protein</fullName>
    </submittedName>
</protein>
<dbReference type="Pfam" id="PF00005">
    <property type="entry name" value="ABC_tran"/>
    <property type="match status" value="1"/>
</dbReference>
<dbReference type="CDD" id="cd03255">
    <property type="entry name" value="ABC_MJ0796_LolCDE_FtsE"/>
    <property type="match status" value="1"/>
</dbReference>
<sequence length="279" mass="29920">MTTAVTIPGHGGEGEGAARSASMRGGGRAAGGRTAVAARARQIVKAYGAGETRVVALDHVDVDIARGQFTAIMGPSGSGKSTLMHCLAGLDTVSSGQIFLDETEITGLKDKKLTQFRRDRIGFIFQAFNLLPTLNALENITLPMDIAGRRPDAAWLRQVVETVGLAERLKHRPTELSGGQQQRVAVARALAARPEIIFGDEPTGNLDSRAGAEVLSFLRRSVDELGQTIVMVTHDPVAASYADRVLYLADGRIVDEMHNPTADQVLDRMKDFDSRGRTS</sequence>
<accession>A0A1K2E284</accession>
<evidence type="ECO:0000256" key="2">
    <source>
        <dbReference type="ARBA" id="ARBA00022741"/>
    </source>
</evidence>
<dbReference type="InterPro" id="IPR027417">
    <property type="entry name" value="P-loop_NTPase"/>
</dbReference>
<evidence type="ECO:0000313" key="7">
    <source>
        <dbReference type="Proteomes" id="UP000181909"/>
    </source>
</evidence>
<dbReference type="GO" id="GO:0016887">
    <property type="term" value="F:ATP hydrolysis activity"/>
    <property type="evidence" value="ECO:0007669"/>
    <property type="project" value="InterPro"/>
</dbReference>
<feature type="region of interest" description="Disordered" evidence="4">
    <location>
        <begin position="1"/>
        <end position="29"/>
    </location>
</feature>
<evidence type="ECO:0000259" key="5">
    <source>
        <dbReference type="PROSITE" id="PS50893"/>
    </source>
</evidence>
<dbReference type="PANTHER" id="PTHR24220">
    <property type="entry name" value="IMPORT ATP-BINDING PROTEIN"/>
    <property type="match status" value="1"/>
</dbReference>
<dbReference type="PROSITE" id="PS00211">
    <property type="entry name" value="ABC_TRANSPORTER_1"/>
    <property type="match status" value="1"/>
</dbReference>
<dbReference type="PANTHER" id="PTHR24220:SF685">
    <property type="entry name" value="ABC TRANSPORTER RELATED"/>
    <property type="match status" value="1"/>
</dbReference>
<dbReference type="GO" id="GO:0005886">
    <property type="term" value="C:plasma membrane"/>
    <property type="evidence" value="ECO:0007669"/>
    <property type="project" value="TreeGrafter"/>
</dbReference>
<evidence type="ECO:0000256" key="3">
    <source>
        <dbReference type="ARBA" id="ARBA00022840"/>
    </source>
</evidence>
<dbReference type="GO" id="GO:0022857">
    <property type="term" value="F:transmembrane transporter activity"/>
    <property type="evidence" value="ECO:0007669"/>
    <property type="project" value="UniProtKB-ARBA"/>
</dbReference>
<dbReference type="Gene3D" id="3.40.50.300">
    <property type="entry name" value="P-loop containing nucleotide triphosphate hydrolases"/>
    <property type="match status" value="1"/>
</dbReference>
<dbReference type="GO" id="GO:0098796">
    <property type="term" value="C:membrane protein complex"/>
    <property type="evidence" value="ECO:0007669"/>
    <property type="project" value="UniProtKB-ARBA"/>
</dbReference>
<dbReference type="AlphaFoldDB" id="A0A1K2E284"/>
<dbReference type="InterPro" id="IPR017911">
    <property type="entry name" value="MacB-like_ATP-bd"/>
</dbReference>
<evidence type="ECO:0000256" key="4">
    <source>
        <dbReference type="SAM" id="MobiDB-lite"/>
    </source>
</evidence>
<dbReference type="InterPro" id="IPR015854">
    <property type="entry name" value="ABC_transpr_LolD-like"/>
</dbReference>
<dbReference type="InterPro" id="IPR003593">
    <property type="entry name" value="AAA+_ATPase"/>
</dbReference>
<dbReference type="EMBL" id="FPJO01000016">
    <property type="protein sequence ID" value="SFY29330.1"/>
    <property type="molecule type" value="Genomic_DNA"/>
</dbReference>
<keyword evidence="1" id="KW-0813">Transport</keyword>
<proteinExistence type="predicted"/>
<dbReference type="RefSeq" id="WP_371268644.1">
    <property type="nucleotide sequence ID" value="NZ_FPJO01000016.1"/>
</dbReference>
<dbReference type="InterPro" id="IPR003439">
    <property type="entry name" value="ABC_transporter-like_ATP-bd"/>
</dbReference>
<feature type="domain" description="ABC transporter" evidence="5">
    <location>
        <begin position="38"/>
        <end position="275"/>
    </location>
</feature>
<reference evidence="6 7" key="1">
    <citation type="submission" date="2016-11" db="EMBL/GenBank/DDBJ databases">
        <authorList>
            <person name="Jaros S."/>
            <person name="Januszkiewicz K."/>
            <person name="Wedrychowicz H."/>
        </authorList>
    </citation>
    <scope>NUCLEOTIDE SEQUENCE [LARGE SCALE GENOMIC DNA]</scope>
    <source>
        <strain evidence="6 7">OK807</strain>
    </source>
</reference>
<keyword evidence="2" id="KW-0547">Nucleotide-binding</keyword>
<dbReference type="SMART" id="SM00382">
    <property type="entry name" value="AAA"/>
    <property type="match status" value="1"/>
</dbReference>
<evidence type="ECO:0000313" key="6">
    <source>
        <dbReference type="EMBL" id="SFY29330.1"/>
    </source>
</evidence>